<evidence type="ECO:0000256" key="1">
    <source>
        <dbReference type="SAM" id="MobiDB-lite"/>
    </source>
</evidence>
<accession>A0A0D9QPB6</accession>
<evidence type="ECO:0000313" key="2">
    <source>
        <dbReference type="EMBL" id="KJP88945.1"/>
    </source>
</evidence>
<feature type="compositionally biased region" description="Low complexity" evidence="1">
    <location>
        <begin position="37"/>
        <end position="47"/>
    </location>
</feature>
<feature type="region of interest" description="Disordered" evidence="1">
    <location>
        <begin position="111"/>
        <end position="132"/>
    </location>
</feature>
<feature type="compositionally biased region" description="Acidic residues" evidence="1">
    <location>
        <begin position="252"/>
        <end position="279"/>
    </location>
</feature>
<dbReference type="RefSeq" id="XP_012334497.1">
    <property type="nucleotide sequence ID" value="XM_012479074.1"/>
</dbReference>
<dbReference type="AlphaFoldDB" id="A0A0D9QPB6"/>
<feature type="compositionally biased region" description="Basic and acidic residues" evidence="1">
    <location>
        <begin position="298"/>
        <end position="308"/>
    </location>
</feature>
<dbReference type="VEuPathDB" id="PlasmoDB:AK88_01439"/>
<dbReference type="OMA" id="HRANHAT"/>
<feature type="region of interest" description="Disordered" evidence="1">
    <location>
        <begin position="29"/>
        <end position="58"/>
    </location>
</feature>
<dbReference type="GeneID" id="24266753"/>
<keyword evidence="3" id="KW-1185">Reference proteome</keyword>
<organism evidence="2 3">
    <name type="scientific">Plasmodium fragile</name>
    <dbReference type="NCBI Taxonomy" id="5857"/>
    <lineage>
        <taxon>Eukaryota</taxon>
        <taxon>Sar</taxon>
        <taxon>Alveolata</taxon>
        <taxon>Apicomplexa</taxon>
        <taxon>Aconoidasida</taxon>
        <taxon>Haemosporida</taxon>
        <taxon>Plasmodiidae</taxon>
        <taxon>Plasmodium</taxon>
        <taxon>Plasmodium (Plasmodium)</taxon>
    </lineage>
</organism>
<reference evidence="2 3" key="1">
    <citation type="submission" date="2014-03" db="EMBL/GenBank/DDBJ databases">
        <title>The Genome Sequence of Plasmodium fragile nilgiri.</title>
        <authorList>
            <consortium name="The Broad Institute Genomics Platform"/>
            <consortium name="The Broad Institute Genome Sequencing Center for Infectious Disease"/>
            <person name="Neafsey D."/>
            <person name="Duraisingh M."/>
            <person name="Young S.K."/>
            <person name="Zeng Q."/>
            <person name="Gargeya S."/>
            <person name="Abouelleil A."/>
            <person name="Alvarado L."/>
            <person name="Chapman S.B."/>
            <person name="Gainer-Dewar J."/>
            <person name="Goldberg J."/>
            <person name="Griggs A."/>
            <person name="Gujja S."/>
            <person name="Hansen M."/>
            <person name="Howarth C."/>
            <person name="Imamovic A."/>
            <person name="Larimer J."/>
            <person name="Pearson M."/>
            <person name="Poon T.W."/>
            <person name="Priest M."/>
            <person name="Roberts A."/>
            <person name="Saif S."/>
            <person name="Shea T."/>
            <person name="Sykes S."/>
            <person name="Wortman J."/>
            <person name="Nusbaum C."/>
            <person name="Birren B."/>
        </authorList>
    </citation>
    <scope>NUCLEOTIDE SEQUENCE [LARGE SCALE GENOMIC DNA]</scope>
    <source>
        <strain evidence="3">nilgiri</strain>
    </source>
</reference>
<dbReference type="OrthoDB" id="372713at2759"/>
<feature type="region of interest" description="Disordered" evidence="1">
    <location>
        <begin position="252"/>
        <end position="308"/>
    </location>
</feature>
<dbReference type="Proteomes" id="UP000054561">
    <property type="component" value="Unassembled WGS sequence"/>
</dbReference>
<feature type="compositionally biased region" description="Basic and acidic residues" evidence="1">
    <location>
        <begin position="500"/>
        <end position="514"/>
    </location>
</feature>
<feature type="region of interest" description="Disordered" evidence="1">
    <location>
        <begin position="499"/>
        <end position="523"/>
    </location>
</feature>
<feature type="region of interest" description="Disordered" evidence="1">
    <location>
        <begin position="424"/>
        <end position="453"/>
    </location>
</feature>
<proteinExistence type="predicted"/>
<gene>
    <name evidence="2" type="ORF">AK88_01439</name>
</gene>
<name>A0A0D9QPB6_PLAFR</name>
<sequence>MDVKNCTNLVKRMNKLLDSHDVNVVMRLRQRGGGSPNGDPNDGPNGSHTAEDAAEDAVTVREIRSSRDSKGEEVHADKKVDLSDVSLSNLKKYITYRKALEVKKNTQGNVATENVANANDSGGKSSEKNPEGLSQMDQDVLKYFDVTQKQDSVTFEINDFILQNEMSLAHLPHRGQPVVDAFPGEVGRGLRHEVGEEFGDELGDEIGEEVGEEFGEDLGEEFGEDLGEEVGEEVGEDLGEEVGEEFGEDLGEEVSEELGEEMGDEVGDDSGEDLLEGDNFESPFTNEESTPRGKKTKINKDKKGPAEKLRIHLHTRGSTKSKHKFENLFPSNFEEKMELLMVILKEEDKDKKKVIVCADEEERNMIRMKCIVEGVEYEQIVSTVKNIKRYMEKGGNFRSVCFVLMDELASTLELRKVCSGLSERGDGISDGKSSSQVDHRANHATHGSCTDGENLRDAQSDVTIYHFAEHAPKALALKKLFHTIVNGEDNIMLYMKHRTRQGDKTREATRERKSNPIGKTNHNDVFVPYRKRVRKKKISKSEEKWLAFRRRTLKKIEEMKQKAHLIKMRKMKKRDQKVQRVITKLKSKSKSKGKAKAKATKVVAKKK</sequence>
<protein>
    <submittedName>
        <fullName evidence="2">Uncharacterized protein</fullName>
    </submittedName>
</protein>
<dbReference type="EMBL" id="KQ001656">
    <property type="protein sequence ID" value="KJP88945.1"/>
    <property type="molecule type" value="Genomic_DNA"/>
</dbReference>
<evidence type="ECO:0000313" key="3">
    <source>
        <dbReference type="Proteomes" id="UP000054561"/>
    </source>
</evidence>
<feature type="region of interest" description="Disordered" evidence="1">
    <location>
        <begin position="585"/>
        <end position="607"/>
    </location>
</feature>
<feature type="compositionally biased region" description="Polar residues" evidence="1">
    <location>
        <begin position="111"/>
        <end position="124"/>
    </location>
</feature>